<evidence type="ECO:0000313" key="1">
    <source>
        <dbReference type="EMBL" id="CAE7549109.1"/>
    </source>
</evidence>
<dbReference type="OrthoDB" id="419709at2759"/>
<dbReference type="AlphaFoldDB" id="A0A812U2F7"/>
<reference evidence="1" key="1">
    <citation type="submission" date="2021-02" db="EMBL/GenBank/DDBJ databases">
        <authorList>
            <person name="Dougan E. K."/>
            <person name="Rhodes N."/>
            <person name="Thang M."/>
            <person name="Chan C."/>
        </authorList>
    </citation>
    <scope>NUCLEOTIDE SEQUENCE</scope>
</reference>
<name>A0A812U2F7_SYMPI</name>
<sequence length="99" mass="11547">MSRNLVAKWRWVVCKEDCQTTQHLAWSFVEDWGTRCKTSTNFDRYLVTHYFRNRGLEFAPHSEPMGYCHFGFITALVVAAQFEFPHSVAQAGRMLFLAP</sequence>
<organism evidence="1 2">
    <name type="scientific">Symbiodinium pilosum</name>
    <name type="common">Dinoflagellate</name>
    <dbReference type="NCBI Taxonomy" id="2952"/>
    <lineage>
        <taxon>Eukaryota</taxon>
        <taxon>Sar</taxon>
        <taxon>Alveolata</taxon>
        <taxon>Dinophyceae</taxon>
        <taxon>Suessiales</taxon>
        <taxon>Symbiodiniaceae</taxon>
        <taxon>Symbiodinium</taxon>
    </lineage>
</organism>
<evidence type="ECO:0000313" key="2">
    <source>
        <dbReference type="Proteomes" id="UP000649617"/>
    </source>
</evidence>
<keyword evidence="2" id="KW-1185">Reference proteome</keyword>
<accession>A0A812U2F7</accession>
<dbReference type="Proteomes" id="UP000649617">
    <property type="component" value="Unassembled WGS sequence"/>
</dbReference>
<gene>
    <name evidence="1" type="ORF">SPIL2461_LOCUS14582</name>
</gene>
<proteinExistence type="predicted"/>
<protein>
    <submittedName>
        <fullName evidence="1">Uncharacterized protein</fullName>
    </submittedName>
</protein>
<dbReference type="EMBL" id="CAJNIZ010033914">
    <property type="protein sequence ID" value="CAE7549109.1"/>
    <property type="molecule type" value="Genomic_DNA"/>
</dbReference>
<comment type="caution">
    <text evidence="1">The sequence shown here is derived from an EMBL/GenBank/DDBJ whole genome shotgun (WGS) entry which is preliminary data.</text>
</comment>